<dbReference type="EC" id="1.1.1.94" evidence="11"/>
<feature type="binding site" evidence="8">
    <location>
        <position position="109"/>
    </location>
    <ligand>
        <name>substrate</name>
    </ligand>
</feature>
<accession>A0A2M7AW19</accession>
<evidence type="ECO:0000313" key="15">
    <source>
        <dbReference type="EMBL" id="PIU74812.1"/>
    </source>
</evidence>
<evidence type="ECO:0000256" key="10">
    <source>
        <dbReference type="RuleBase" id="RU000437"/>
    </source>
</evidence>
<keyword evidence="12" id="KW-0472">Membrane</keyword>
<dbReference type="NCBIfam" id="NF000940">
    <property type="entry name" value="PRK00094.1-2"/>
    <property type="match status" value="1"/>
</dbReference>
<evidence type="ECO:0000256" key="2">
    <source>
        <dbReference type="ARBA" id="ARBA00022516"/>
    </source>
</evidence>
<evidence type="ECO:0000256" key="4">
    <source>
        <dbReference type="ARBA" id="ARBA00023098"/>
    </source>
</evidence>
<feature type="active site" description="Proton acceptor" evidence="7">
    <location>
        <position position="192"/>
    </location>
</feature>
<evidence type="ECO:0000256" key="5">
    <source>
        <dbReference type="ARBA" id="ARBA00023209"/>
    </source>
</evidence>
<name>A0A2M7AW19_9BACT</name>
<dbReference type="GO" id="GO:0046168">
    <property type="term" value="P:glycerol-3-phosphate catabolic process"/>
    <property type="evidence" value="ECO:0007669"/>
    <property type="project" value="InterPro"/>
</dbReference>
<evidence type="ECO:0000256" key="3">
    <source>
        <dbReference type="ARBA" id="ARBA00023002"/>
    </source>
</evidence>
<feature type="transmembrane region" description="Helical" evidence="12">
    <location>
        <begin position="6"/>
        <end position="26"/>
    </location>
</feature>
<dbReference type="SUPFAM" id="SSF48179">
    <property type="entry name" value="6-phosphogluconate dehydrogenase C-terminal domain-like"/>
    <property type="match status" value="1"/>
</dbReference>
<dbReference type="Gene3D" id="1.10.1040.10">
    <property type="entry name" value="N-(1-d-carboxylethyl)-l-norvaline Dehydrogenase, domain 2"/>
    <property type="match status" value="1"/>
</dbReference>
<reference evidence="16" key="1">
    <citation type="submission" date="2017-09" db="EMBL/GenBank/DDBJ databases">
        <title>Depth-based differentiation of microbial function through sediment-hosted aquifers and enrichment of novel symbionts in the deep terrestrial subsurface.</title>
        <authorList>
            <person name="Probst A.J."/>
            <person name="Ladd B."/>
            <person name="Jarett J.K."/>
            <person name="Geller-Mcgrath D.E."/>
            <person name="Sieber C.M.K."/>
            <person name="Emerson J.B."/>
            <person name="Anantharaman K."/>
            <person name="Thomas B.C."/>
            <person name="Malmstrom R."/>
            <person name="Stieglmeier M."/>
            <person name="Klingl A."/>
            <person name="Woyke T."/>
            <person name="Ryan C.M."/>
            <person name="Banfield J.F."/>
        </authorList>
    </citation>
    <scope>NUCLEOTIDE SEQUENCE [LARGE SCALE GENOMIC DNA]</scope>
</reference>
<dbReference type="GO" id="GO:0141153">
    <property type="term" value="F:glycerol-3-phosphate dehydrogenase (NADP+) activity"/>
    <property type="evidence" value="ECO:0007669"/>
    <property type="project" value="RHEA"/>
</dbReference>
<evidence type="ECO:0000256" key="9">
    <source>
        <dbReference type="PIRSR" id="PIRSR000114-3"/>
    </source>
</evidence>
<dbReference type="InterPro" id="IPR006168">
    <property type="entry name" value="G3P_DH_NAD-dep"/>
</dbReference>
<dbReference type="Proteomes" id="UP000228775">
    <property type="component" value="Unassembled WGS sequence"/>
</dbReference>
<dbReference type="InterPro" id="IPR011128">
    <property type="entry name" value="G3P_DH_NAD-dep_N"/>
</dbReference>
<dbReference type="GO" id="GO:0005829">
    <property type="term" value="C:cytosol"/>
    <property type="evidence" value="ECO:0007669"/>
    <property type="project" value="TreeGrafter"/>
</dbReference>
<dbReference type="InterPro" id="IPR013328">
    <property type="entry name" value="6PGD_dom2"/>
</dbReference>
<dbReference type="Pfam" id="PF07479">
    <property type="entry name" value="NAD_Gly3P_dh_C"/>
    <property type="match status" value="1"/>
</dbReference>
<evidence type="ECO:0000256" key="8">
    <source>
        <dbReference type="PIRSR" id="PIRSR000114-2"/>
    </source>
</evidence>
<sequence length="332" mass="36574">MANKKTVSILGAGAMGWGIAYILSAYQKAEVKVWDRDSQLINEAKKTRQNFKHSDPAITLPQEVLLSDNLEEITNGSYLTLLAVPSFAVREMCQKISGFTFSALLMISKGMEKNTSLLPFQVAEEVLGKIDILHLTGAGYGKEVHKKIPAAEALACRDENLLKEIKSLFETDWLTIKTSTDLLGTQLAGALKNVMVIGIGLAEAGKENPALKNKLIEECVREMILLGKAMGADEKTFWGPAGKGDLEISADPLSRNYRLGQSLIEKGIDEVQRELKEKGITVEGFHTAWAAYRLAKDKNVQLPIIEEVYKVIYEKKSPKASAESLIRLIIPN</sequence>
<dbReference type="GO" id="GO:0051287">
    <property type="term" value="F:NAD binding"/>
    <property type="evidence" value="ECO:0007669"/>
    <property type="project" value="InterPro"/>
</dbReference>
<comment type="catalytic activity">
    <reaction evidence="11">
        <text>sn-glycerol 3-phosphate + NADP(+) = dihydroxyacetone phosphate + NADPH + H(+)</text>
        <dbReference type="Rhea" id="RHEA:11096"/>
        <dbReference type="ChEBI" id="CHEBI:15378"/>
        <dbReference type="ChEBI" id="CHEBI:57597"/>
        <dbReference type="ChEBI" id="CHEBI:57642"/>
        <dbReference type="ChEBI" id="CHEBI:57783"/>
        <dbReference type="ChEBI" id="CHEBI:58349"/>
        <dbReference type="EC" id="1.1.1.94"/>
    </reaction>
</comment>
<gene>
    <name evidence="15" type="ORF">COS76_04130</name>
</gene>
<comment type="similarity">
    <text evidence="1 10">Belongs to the NAD-dependent glycerol-3-phosphate dehydrogenase family.</text>
</comment>
<feature type="binding site" evidence="8">
    <location>
        <begin position="255"/>
        <end position="256"/>
    </location>
    <ligand>
        <name>substrate</name>
    </ligand>
</feature>
<evidence type="ECO:0000256" key="7">
    <source>
        <dbReference type="PIRSR" id="PIRSR000114-1"/>
    </source>
</evidence>
<evidence type="ECO:0000259" key="13">
    <source>
        <dbReference type="Pfam" id="PF01210"/>
    </source>
</evidence>
<dbReference type="Pfam" id="PF01210">
    <property type="entry name" value="NAD_Gly3P_dh_N"/>
    <property type="match status" value="1"/>
</dbReference>
<keyword evidence="6" id="KW-1208">Phospholipid metabolism</keyword>
<keyword evidence="4" id="KW-0443">Lipid metabolism</keyword>
<protein>
    <recommendedName>
        <fullName evidence="11">Glycerol-3-phosphate dehydrogenase</fullName>
        <ecNumber evidence="11">1.1.1.94</ecNumber>
    </recommendedName>
</protein>
<evidence type="ECO:0000256" key="12">
    <source>
        <dbReference type="SAM" id="Phobius"/>
    </source>
</evidence>
<keyword evidence="5" id="KW-0594">Phospholipid biosynthesis</keyword>
<evidence type="ECO:0000256" key="1">
    <source>
        <dbReference type="ARBA" id="ARBA00011009"/>
    </source>
</evidence>
<dbReference type="PRINTS" id="PR00077">
    <property type="entry name" value="GPDHDRGNASE"/>
</dbReference>
<dbReference type="GO" id="GO:0005975">
    <property type="term" value="P:carbohydrate metabolic process"/>
    <property type="evidence" value="ECO:0007669"/>
    <property type="project" value="InterPro"/>
</dbReference>
<evidence type="ECO:0000256" key="11">
    <source>
        <dbReference type="RuleBase" id="RU000439"/>
    </source>
</evidence>
<feature type="binding site" evidence="9">
    <location>
        <begin position="11"/>
        <end position="16"/>
    </location>
    <ligand>
        <name>NAD(+)</name>
        <dbReference type="ChEBI" id="CHEBI:57540"/>
    </ligand>
</feature>
<organism evidence="15 16">
    <name type="scientific">Candidatus Portnoybacteria bacterium CG06_land_8_20_14_3_00_39_12</name>
    <dbReference type="NCBI Taxonomy" id="1974809"/>
    <lineage>
        <taxon>Bacteria</taxon>
        <taxon>Candidatus Portnoyibacteriota</taxon>
    </lineage>
</organism>
<dbReference type="GO" id="GO:0008654">
    <property type="term" value="P:phospholipid biosynthetic process"/>
    <property type="evidence" value="ECO:0007669"/>
    <property type="project" value="UniProtKB-KW"/>
</dbReference>
<dbReference type="PANTHER" id="PTHR11728">
    <property type="entry name" value="GLYCEROL-3-PHOSPHATE DEHYDROGENASE"/>
    <property type="match status" value="1"/>
</dbReference>
<keyword evidence="2" id="KW-0444">Lipid biosynthesis</keyword>
<keyword evidence="9 10" id="KW-0520">NAD</keyword>
<evidence type="ECO:0000313" key="16">
    <source>
        <dbReference type="Proteomes" id="UP000228775"/>
    </source>
</evidence>
<dbReference type="InterPro" id="IPR008927">
    <property type="entry name" value="6-PGluconate_DH-like_C_sf"/>
</dbReference>
<evidence type="ECO:0000259" key="14">
    <source>
        <dbReference type="Pfam" id="PF07479"/>
    </source>
</evidence>
<keyword evidence="12" id="KW-0812">Transmembrane</keyword>
<dbReference type="PANTHER" id="PTHR11728:SF1">
    <property type="entry name" value="GLYCEROL-3-PHOSPHATE DEHYDROGENASE [NAD(+)] 2, CHLOROPLASTIC"/>
    <property type="match status" value="1"/>
</dbReference>
<comment type="caution">
    <text evidence="15">The sequence shown here is derived from an EMBL/GenBank/DDBJ whole genome shotgun (WGS) entry which is preliminary data.</text>
</comment>
<evidence type="ECO:0000256" key="6">
    <source>
        <dbReference type="ARBA" id="ARBA00023264"/>
    </source>
</evidence>
<keyword evidence="12" id="KW-1133">Transmembrane helix</keyword>
<dbReference type="EMBL" id="PEVY01000086">
    <property type="protein sequence ID" value="PIU74812.1"/>
    <property type="molecule type" value="Genomic_DNA"/>
</dbReference>
<dbReference type="AlphaFoldDB" id="A0A2M7AW19"/>
<feature type="domain" description="Glycerol-3-phosphate dehydrogenase NAD-dependent C-terminal" evidence="14">
    <location>
        <begin position="181"/>
        <end position="321"/>
    </location>
</feature>
<feature type="domain" description="Glycerol-3-phosphate dehydrogenase NAD-dependent N-terminal" evidence="13">
    <location>
        <begin position="7"/>
        <end position="160"/>
    </location>
</feature>
<dbReference type="SUPFAM" id="SSF51735">
    <property type="entry name" value="NAD(P)-binding Rossmann-fold domains"/>
    <property type="match status" value="1"/>
</dbReference>
<dbReference type="PIRSF" id="PIRSF000114">
    <property type="entry name" value="Glycerol-3-P_dh"/>
    <property type="match status" value="1"/>
</dbReference>
<feature type="binding site" evidence="9">
    <location>
        <position position="255"/>
    </location>
    <ligand>
        <name>NAD(+)</name>
        <dbReference type="ChEBI" id="CHEBI:57540"/>
    </ligand>
</feature>
<keyword evidence="3 10" id="KW-0560">Oxidoreductase</keyword>
<dbReference type="Gene3D" id="3.40.50.720">
    <property type="entry name" value="NAD(P)-binding Rossmann-like Domain"/>
    <property type="match status" value="1"/>
</dbReference>
<dbReference type="InterPro" id="IPR036291">
    <property type="entry name" value="NAD(P)-bd_dom_sf"/>
</dbReference>
<dbReference type="InterPro" id="IPR006109">
    <property type="entry name" value="G3P_DH_NAD-dep_C"/>
</dbReference>
<proteinExistence type="inferred from homology"/>